<evidence type="ECO:0000256" key="1">
    <source>
        <dbReference type="SAM" id="Coils"/>
    </source>
</evidence>
<gene>
    <name evidence="3" type="ORF">Acr_16g0010170</name>
</gene>
<dbReference type="GO" id="GO:0005509">
    <property type="term" value="F:calcium ion binding"/>
    <property type="evidence" value="ECO:0007669"/>
    <property type="project" value="InterPro"/>
</dbReference>
<proteinExistence type="predicted"/>
<reference evidence="3 4" key="1">
    <citation type="submission" date="2019-07" db="EMBL/GenBank/DDBJ databases">
        <title>De Novo Assembly of kiwifruit Actinidia rufa.</title>
        <authorList>
            <person name="Sugita-Konishi S."/>
            <person name="Sato K."/>
            <person name="Mori E."/>
            <person name="Abe Y."/>
            <person name="Kisaki G."/>
            <person name="Hamano K."/>
            <person name="Suezawa K."/>
            <person name="Otani M."/>
            <person name="Fukuda T."/>
            <person name="Manabe T."/>
            <person name="Gomi K."/>
            <person name="Tabuchi M."/>
            <person name="Akimitsu K."/>
            <person name="Kataoka I."/>
        </authorList>
    </citation>
    <scope>NUCLEOTIDE SEQUENCE [LARGE SCALE GENOMIC DNA]</scope>
    <source>
        <strain evidence="4">cv. Fuchu</strain>
    </source>
</reference>
<evidence type="ECO:0000313" key="3">
    <source>
        <dbReference type="EMBL" id="GFZ04393.1"/>
    </source>
</evidence>
<dbReference type="InterPro" id="IPR012341">
    <property type="entry name" value="6hp_glycosidase-like_sf"/>
</dbReference>
<name>A0A7J0G0F5_9ERIC</name>
<dbReference type="GO" id="GO:0004571">
    <property type="term" value="F:mannosyl-oligosaccharide 1,2-alpha-mannosidase activity"/>
    <property type="evidence" value="ECO:0007669"/>
    <property type="project" value="InterPro"/>
</dbReference>
<dbReference type="AlphaFoldDB" id="A0A7J0G0F5"/>
<dbReference type="GO" id="GO:0000139">
    <property type="term" value="C:Golgi membrane"/>
    <property type="evidence" value="ECO:0007669"/>
    <property type="project" value="TreeGrafter"/>
</dbReference>
<dbReference type="GO" id="GO:0005975">
    <property type="term" value="P:carbohydrate metabolic process"/>
    <property type="evidence" value="ECO:0007669"/>
    <property type="project" value="InterPro"/>
</dbReference>
<dbReference type="EMBL" id="BJWL01000016">
    <property type="protein sequence ID" value="GFZ04393.1"/>
    <property type="molecule type" value="Genomic_DNA"/>
</dbReference>
<keyword evidence="4" id="KW-1185">Reference proteome</keyword>
<dbReference type="InterPro" id="IPR050749">
    <property type="entry name" value="Glycosyl_Hydrolase_47"/>
</dbReference>
<dbReference type="Gene3D" id="1.50.10.10">
    <property type="match status" value="1"/>
</dbReference>
<keyword evidence="2" id="KW-0812">Transmembrane</keyword>
<organism evidence="3 4">
    <name type="scientific">Actinidia rufa</name>
    <dbReference type="NCBI Taxonomy" id="165716"/>
    <lineage>
        <taxon>Eukaryota</taxon>
        <taxon>Viridiplantae</taxon>
        <taxon>Streptophyta</taxon>
        <taxon>Embryophyta</taxon>
        <taxon>Tracheophyta</taxon>
        <taxon>Spermatophyta</taxon>
        <taxon>Magnoliopsida</taxon>
        <taxon>eudicotyledons</taxon>
        <taxon>Gunneridae</taxon>
        <taxon>Pentapetalae</taxon>
        <taxon>asterids</taxon>
        <taxon>Ericales</taxon>
        <taxon>Actinidiaceae</taxon>
        <taxon>Actinidia</taxon>
    </lineage>
</organism>
<feature type="transmembrane region" description="Helical" evidence="2">
    <location>
        <begin position="26"/>
        <end position="41"/>
    </location>
</feature>
<keyword evidence="1" id="KW-0175">Coiled coil</keyword>
<dbReference type="OrthoDB" id="8118055at2759"/>
<comment type="caution">
    <text evidence="3">The sequence shown here is derived from an EMBL/GenBank/DDBJ whole genome shotgun (WGS) entry which is preliminary data.</text>
</comment>
<sequence length="138" mass="16203">MARSRSSSTGWRYLNPAYYLKRPKRLALLFIVFVCATLVFWDRHTLFTEHQEEVSKLNEEVTRLQNMLEDLKSEKGVSVGKMNPKAKGRDVIKKIDVLDDPISVQRREAVKNAMIHAWSSYEKFAWGHDELQVWCIFE</sequence>
<evidence type="ECO:0000256" key="2">
    <source>
        <dbReference type="SAM" id="Phobius"/>
    </source>
</evidence>
<dbReference type="GO" id="GO:0005783">
    <property type="term" value="C:endoplasmic reticulum"/>
    <property type="evidence" value="ECO:0007669"/>
    <property type="project" value="TreeGrafter"/>
</dbReference>
<dbReference type="PANTHER" id="PTHR11742">
    <property type="entry name" value="MANNOSYL-OLIGOSACCHARIDE ALPHA-1,2-MANNOSIDASE-RELATED"/>
    <property type="match status" value="1"/>
</dbReference>
<accession>A0A7J0G0F5</accession>
<protein>
    <submittedName>
        <fullName evidence="3">Alpha-mannosidase 2</fullName>
    </submittedName>
</protein>
<dbReference type="Proteomes" id="UP000585474">
    <property type="component" value="Unassembled WGS sequence"/>
</dbReference>
<keyword evidence="2" id="KW-1133">Transmembrane helix</keyword>
<feature type="coiled-coil region" evidence="1">
    <location>
        <begin position="47"/>
        <end position="74"/>
    </location>
</feature>
<keyword evidence="2" id="KW-0472">Membrane</keyword>
<dbReference type="PANTHER" id="PTHR11742:SF6">
    <property type="entry name" value="MANNOSYL-OLIGOSACCHARIDE ALPHA-1,2-MANNOSIDASE IA-RELATED"/>
    <property type="match status" value="1"/>
</dbReference>
<evidence type="ECO:0000313" key="4">
    <source>
        <dbReference type="Proteomes" id="UP000585474"/>
    </source>
</evidence>
<dbReference type="SUPFAM" id="SSF48225">
    <property type="entry name" value="Seven-hairpin glycosidases"/>
    <property type="match status" value="1"/>
</dbReference>
<dbReference type="InterPro" id="IPR036026">
    <property type="entry name" value="Seven-hairpin_glycosidases"/>
</dbReference>